<keyword evidence="1" id="KW-0472">Membrane</keyword>
<keyword evidence="1" id="KW-0812">Transmembrane</keyword>
<reference evidence="2 3" key="1">
    <citation type="journal article" date="2012" name="J. Bacteriol.">
        <title>Complete genome sequences of Desulfosporosinus orientis DSM765T, Desulfosporosinus youngiae DSM17734T, Desulfosporosinus meridiei DSM13257T, and Desulfosporosinus acidiphilus DSM22704T.</title>
        <authorList>
            <person name="Pester M."/>
            <person name="Brambilla E."/>
            <person name="Alazard D."/>
            <person name="Rattei T."/>
            <person name="Weinmaier T."/>
            <person name="Han J."/>
            <person name="Lucas S."/>
            <person name="Lapidus A."/>
            <person name="Cheng J.F."/>
            <person name="Goodwin L."/>
            <person name="Pitluck S."/>
            <person name="Peters L."/>
            <person name="Ovchinnikova G."/>
            <person name="Teshima H."/>
            <person name="Detter J.C."/>
            <person name="Han C.S."/>
            <person name="Tapia R."/>
            <person name="Land M.L."/>
            <person name="Hauser L."/>
            <person name="Kyrpides N.C."/>
            <person name="Ivanova N.N."/>
            <person name="Pagani I."/>
            <person name="Huntmann M."/>
            <person name="Wei C.L."/>
            <person name="Davenport K.W."/>
            <person name="Daligault H."/>
            <person name="Chain P.S."/>
            <person name="Chen A."/>
            <person name="Mavromatis K."/>
            <person name="Markowitz V."/>
            <person name="Szeto E."/>
            <person name="Mikhailova N."/>
            <person name="Pati A."/>
            <person name="Wagner M."/>
            <person name="Woyke T."/>
            <person name="Ollivier B."/>
            <person name="Klenk H.P."/>
            <person name="Spring S."/>
            <person name="Loy A."/>
        </authorList>
    </citation>
    <scope>NUCLEOTIDE SEQUENCE [LARGE SCALE GENOMIC DNA]</scope>
    <source>
        <strain evidence="3">ATCC BAA-275 / DSM 13257 / NCIMB 13706 / S10</strain>
    </source>
</reference>
<evidence type="ECO:0000256" key="1">
    <source>
        <dbReference type="SAM" id="Phobius"/>
    </source>
</evidence>
<dbReference type="AlphaFoldDB" id="J7IX69"/>
<feature type="transmembrane region" description="Helical" evidence="1">
    <location>
        <begin position="12"/>
        <end position="37"/>
    </location>
</feature>
<feature type="transmembrane region" description="Helical" evidence="1">
    <location>
        <begin position="49"/>
        <end position="69"/>
    </location>
</feature>
<dbReference type="RefSeq" id="WP_014905321.1">
    <property type="nucleotide sequence ID" value="NC_018515.1"/>
</dbReference>
<name>J7IX69_DESMD</name>
<protein>
    <submittedName>
        <fullName evidence="2">Uncharacterized protein</fullName>
    </submittedName>
</protein>
<dbReference type="STRING" id="768704.Desmer_4615"/>
<dbReference type="EMBL" id="CP003629">
    <property type="protein sequence ID" value="AFQ46417.1"/>
    <property type="molecule type" value="Genomic_DNA"/>
</dbReference>
<proteinExistence type="predicted"/>
<sequence>MNFSKAAIVSHMILGKIFSIIGYTVGSFFLLCCFIFVSDNDMPASHRTAAIIFCLIIIGISIILIIKGAKIKRLIGRFKTYVNLISIENITSIETIASRTSQSIDFVNADMKIMIDRKFFENAYLDTKTNEIIISKQNATTPQSSNNVQAITTEIETVICSGCGALNSRQKGLTSSCEYCGSPLK</sequence>
<dbReference type="KEGG" id="dmi:Desmer_4615"/>
<evidence type="ECO:0000313" key="3">
    <source>
        <dbReference type="Proteomes" id="UP000005262"/>
    </source>
</evidence>
<reference evidence="3" key="2">
    <citation type="submission" date="2012-08" db="EMBL/GenBank/DDBJ databases">
        <title>Finished genome of Desulfosporosinus meridiei DSM 13257.</title>
        <authorList>
            <person name="Huntemann M."/>
            <person name="Wei C.-L."/>
            <person name="Han J."/>
            <person name="Detter J.C."/>
            <person name="Han C."/>
            <person name="Davenport K."/>
            <person name="Daligault H."/>
            <person name="Erkkila T."/>
            <person name="Gu W."/>
            <person name="Munk A.C.C."/>
            <person name="Teshima H."/>
            <person name="Xu Y."/>
            <person name="Chain P."/>
            <person name="Tapia R."/>
            <person name="Chen A."/>
            <person name="Krypides N."/>
            <person name="Mavromatis K."/>
            <person name="Markowitz V."/>
            <person name="Szeto E."/>
            <person name="Ivanova N."/>
            <person name="Mikhailova N."/>
            <person name="Ovchinnikova G."/>
            <person name="Pagani I."/>
            <person name="Pati A."/>
            <person name="Goodwin L."/>
            <person name="Peters L."/>
            <person name="Pitluck S."/>
            <person name="Woyke T."/>
            <person name="Pester M."/>
            <person name="Spring S."/>
            <person name="Ollivier B."/>
            <person name="Rattei T."/>
            <person name="Klenk H.-P."/>
            <person name="Wagner M."/>
            <person name="Loy A."/>
        </authorList>
    </citation>
    <scope>NUCLEOTIDE SEQUENCE [LARGE SCALE GENOMIC DNA]</scope>
    <source>
        <strain evidence="3">ATCC BAA-275 / DSM 13257 / NCIMB 13706 / S10</strain>
    </source>
</reference>
<keyword evidence="3" id="KW-1185">Reference proteome</keyword>
<dbReference type="HOGENOM" id="CLU_1472790_0_0_9"/>
<keyword evidence="1" id="KW-1133">Transmembrane helix</keyword>
<evidence type="ECO:0000313" key="2">
    <source>
        <dbReference type="EMBL" id="AFQ46417.1"/>
    </source>
</evidence>
<organism evidence="2 3">
    <name type="scientific">Desulfosporosinus meridiei (strain ATCC BAA-275 / DSM 13257 / KCTC 12902 / NCIMB 13706 / S10)</name>
    <dbReference type="NCBI Taxonomy" id="768704"/>
    <lineage>
        <taxon>Bacteria</taxon>
        <taxon>Bacillati</taxon>
        <taxon>Bacillota</taxon>
        <taxon>Clostridia</taxon>
        <taxon>Eubacteriales</taxon>
        <taxon>Desulfitobacteriaceae</taxon>
        <taxon>Desulfosporosinus</taxon>
    </lineage>
</organism>
<dbReference type="OrthoDB" id="1864001at2"/>
<accession>J7IX69</accession>
<dbReference type="Proteomes" id="UP000005262">
    <property type="component" value="Chromosome"/>
</dbReference>
<gene>
    <name evidence="2" type="ordered locus">Desmer_4615</name>
</gene>